<reference evidence="1 2" key="1">
    <citation type="submission" date="2017-11" db="EMBL/GenBank/DDBJ databases">
        <title>Draft genome sequence of Mitsuaria sp. HWN-4.</title>
        <authorList>
            <person name="Gundlapally S.R."/>
        </authorList>
    </citation>
    <scope>NUCLEOTIDE SEQUENCE [LARGE SCALE GENOMIC DNA]</scope>
    <source>
        <strain evidence="1 2">HWN-4</strain>
    </source>
</reference>
<accession>A0A2G9C7K5</accession>
<organism evidence="1 2">
    <name type="scientific">Roseateles chitinivorans</name>
    <dbReference type="NCBI Taxonomy" id="2917965"/>
    <lineage>
        <taxon>Bacteria</taxon>
        <taxon>Pseudomonadati</taxon>
        <taxon>Pseudomonadota</taxon>
        <taxon>Betaproteobacteria</taxon>
        <taxon>Burkholderiales</taxon>
        <taxon>Sphaerotilaceae</taxon>
        <taxon>Roseateles</taxon>
    </lineage>
</organism>
<keyword evidence="1" id="KW-0675">Receptor</keyword>
<dbReference type="EMBL" id="PEOG01000058">
    <property type="protein sequence ID" value="PIM51624.1"/>
    <property type="molecule type" value="Genomic_DNA"/>
</dbReference>
<dbReference type="Proteomes" id="UP000231501">
    <property type="component" value="Unassembled WGS sequence"/>
</dbReference>
<comment type="caution">
    <text evidence="1">The sequence shown here is derived from an EMBL/GenBank/DDBJ whole genome shotgun (WGS) entry which is preliminary data.</text>
</comment>
<dbReference type="SUPFAM" id="SSF109604">
    <property type="entry name" value="HD-domain/PDEase-like"/>
    <property type="match status" value="1"/>
</dbReference>
<sequence length="213" mass="24692">MNALFERSWRRAWSTLVQSGGGTTDPDRADSIALRDELLACYAEPQRRYHTRQHLEECLTLLEQVRDLAERPEEVEMALWFHDAVYDVKGSGNEERSAEWARRALAEAGVPPAAAERVRQLVLVTRHDGVPGSADEQVLVDIDLAILGAERPRFDEYERQIRDEYAFVPGFLFRRKRRQILRTFLDRPVLYSTAVLRERFEARARENLRRAIG</sequence>
<dbReference type="PANTHER" id="PTHR21174:SF0">
    <property type="entry name" value="HD PHOSPHOHYDROLASE FAMILY PROTEIN-RELATED"/>
    <property type="match status" value="1"/>
</dbReference>
<dbReference type="AlphaFoldDB" id="A0A2G9C7K5"/>
<dbReference type="PIRSF" id="PIRSF035170">
    <property type="entry name" value="HD_phosphohydro"/>
    <property type="match status" value="1"/>
</dbReference>
<dbReference type="RefSeq" id="WP_099863136.1">
    <property type="nucleotide sequence ID" value="NZ_PEOG01000058.1"/>
</dbReference>
<proteinExistence type="predicted"/>
<name>A0A2G9C7K5_9BURK</name>
<protein>
    <submittedName>
        <fullName evidence="1">N-methyl-D-aspartate receptor NMDAR2C subunit</fullName>
    </submittedName>
</protein>
<dbReference type="PANTHER" id="PTHR21174">
    <property type="match status" value="1"/>
</dbReference>
<evidence type="ECO:0000313" key="2">
    <source>
        <dbReference type="Proteomes" id="UP000231501"/>
    </source>
</evidence>
<keyword evidence="2" id="KW-1185">Reference proteome</keyword>
<dbReference type="OrthoDB" id="9808993at2"/>
<gene>
    <name evidence="1" type="ORF">CS062_18930</name>
</gene>
<evidence type="ECO:0000313" key="1">
    <source>
        <dbReference type="EMBL" id="PIM51624.1"/>
    </source>
</evidence>
<dbReference type="InterPro" id="IPR009218">
    <property type="entry name" value="HD_phosphohydro"/>
</dbReference>
<dbReference type="Gene3D" id="1.10.3210.10">
    <property type="entry name" value="Hypothetical protein af1432"/>
    <property type="match status" value="1"/>
</dbReference>